<dbReference type="GO" id="GO:0000166">
    <property type="term" value="F:nucleotide binding"/>
    <property type="evidence" value="ECO:0007669"/>
    <property type="project" value="UniProtKB-KW"/>
</dbReference>
<dbReference type="GO" id="GO:0003968">
    <property type="term" value="F:RNA-directed RNA polymerase activity"/>
    <property type="evidence" value="ECO:0007669"/>
    <property type="project" value="UniProtKB-KW"/>
</dbReference>
<keyword evidence="2 7" id="KW-0696">RNA-directed RNA polymerase</keyword>
<evidence type="ECO:0000256" key="7">
    <source>
        <dbReference type="RuleBase" id="RU364050"/>
    </source>
</evidence>
<dbReference type="GO" id="GO:0003723">
    <property type="term" value="F:RNA binding"/>
    <property type="evidence" value="ECO:0007669"/>
    <property type="project" value="InterPro"/>
</dbReference>
<dbReference type="EC" id="2.7.7.48" evidence="7"/>
<organism evidence="8">
    <name type="scientific">Red clover powdery mildew-associated totivirus 5</name>
    <dbReference type="NCBI Taxonomy" id="1714366"/>
    <lineage>
        <taxon>Viruses</taxon>
        <taxon>Riboviria</taxon>
        <taxon>Orthornavirae</taxon>
        <taxon>Duplornaviricota</taxon>
        <taxon>Chrymotiviricetes</taxon>
        <taxon>Ghabrivirales</taxon>
        <taxon>Alphatotivirineae</taxon>
        <taxon>Orthototiviridae</taxon>
        <taxon>Totivirus</taxon>
        <taxon>Totivirus jyuichi</taxon>
    </lineage>
</organism>
<keyword evidence="7" id="KW-0693">Viral RNA replication</keyword>
<dbReference type="EMBL" id="LC075490">
    <property type="protein sequence ID" value="BAT62486.1"/>
    <property type="molecule type" value="Genomic_RNA"/>
</dbReference>
<proteinExistence type="inferred from homology"/>
<dbReference type="OrthoDB" id="9167at10239"/>
<reference evidence="8" key="1">
    <citation type="journal article" date="2016" name="Virus Res.">
        <title>Sequence and phylogenetic analyses of novel totivirus-like double-stranded RNAs from field-collected powdery mildew fungi.</title>
        <authorList>
            <person name="Kondo H."/>
            <person name="Hisano S."/>
            <person name="Chiba S."/>
            <person name="Maruyama K."/>
            <person name="Andika I.B."/>
            <person name="Toyoda K."/>
            <person name="Fujimori F."/>
            <person name="Suzuki N."/>
        </authorList>
    </citation>
    <scope>NUCLEOTIDE SEQUENCE [LARGE SCALE GENOMIC DNA]</scope>
    <source>
        <strain evidence="8">RPaTV5_75-14</strain>
    </source>
</reference>
<keyword evidence="9" id="KW-1185">Reference proteome</keyword>
<evidence type="ECO:0000256" key="1">
    <source>
        <dbReference type="ARBA" id="ARBA00010455"/>
    </source>
</evidence>
<keyword evidence="5 7" id="KW-0547">Nucleotide-binding</keyword>
<comment type="catalytic activity">
    <reaction evidence="6 7">
        <text>RNA(n) + a ribonucleoside 5'-triphosphate = RNA(n+1) + diphosphate</text>
        <dbReference type="Rhea" id="RHEA:21248"/>
        <dbReference type="Rhea" id="RHEA-COMP:14527"/>
        <dbReference type="Rhea" id="RHEA-COMP:17342"/>
        <dbReference type="ChEBI" id="CHEBI:33019"/>
        <dbReference type="ChEBI" id="CHEBI:61557"/>
        <dbReference type="ChEBI" id="CHEBI:140395"/>
        <dbReference type="EC" id="2.7.7.48"/>
    </reaction>
</comment>
<dbReference type="GO" id="GO:0006351">
    <property type="term" value="P:DNA-templated transcription"/>
    <property type="evidence" value="ECO:0007669"/>
    <property type="project" value="InterPro"/>
</dbReference>
<gene>
    <name evidence="8" type="primary">RdRp</name>
</gene>
<dbReference type="GeneID" id="26373891"/>
<evidence type="ECO:0000313" key="8">
    <source>
        <dbReference type="EMBL" id="BAT62486.1"/>
    </source>
</evidence>
<keyword evidence="3 7" id="KW-0808">Transferase</keyword>
<protein>
    <recommendedName>
        <fullName evidence="7">RNA-directed RNA polymerase</fullName>
        <ecNumber evidence="7">2.7.7.48</ecNumber>
    </recommendedName>
</protein>
<dbReference type="KEGG" id="vg:26373891"/>
<evidence type="ECO:0000256" key="3">
    <source>
        <dbReference type="ARBA" id="ARBA00022679"/>
    </source>
</evidence>
<evidence type="ECO:0000256" key="2">
    <source>
        <dbReference type="ARBA" id="ARBA00022484"/>
    </source>
</evidence>
<dbReference type="Pfam" id="PF02123">
    <property type="entry name" value="RdRP_4"/>
    <property type="match status" value="2"/>
</dbReference>
<accession>A0A0S3Q2D7</accession>
<comment type="similarity">
    <text evidence="1">Belongs to the totiviridae RNA-directed RNA polymerase family.</text>
</comment>
<keyword evidence="4 7" id="KW-0548">Nucleotidyltransferase</keyword>
<dbReference type="RefSeq" id="YP_009182188.1">
    <property type="nucleotide sequence ID" value="NC_028485.1"/>
</dbReference>
<sequence>MPYVPTFLAPTDSSRVFREVDFNEADLVLFECLSGLELDGSMHLHIQESAVPIIAVYLPKVKVTACYISIDYQIKHTNKDVLLRFSRMQYGPDLFPFGLVSDLDIVRYAFFISRKTIKKRKDYKIKDFPIIDSWFRGSTEPPVSKVSVNHLRHMTMAEVRLMGRGVIEDKVSYILPFLSRMAKVGMSEAMFIGIVLWANSLPTQQHELCKLSGLWDLSFTSMEDFATKVKARFSLRLKALQNLVSVDLHCFFELEVLVNRGVGELNWEKEKMNRTRPNLAQFKPEQVFSKACSLFTDILRRGGRPKKRNWSEFWSNRWEWAPTGSSHSQYAEDDVYKSKDPFNRHKLFTLCSMPERSFEYFLKRKPETIAWTSTKYEWTKMRAIYGVDITNFIMTTFAMGDCEDVLSSKFPIGKAANEVNVRSTVKTLLGNGVPFCFDFEDFNSQHSIESMVQVIRAYSSTFKMHMSEQQYNAIDWVCRSFYDSFVVEDNRGDKDKGPCNSSASSRERAKMYRTMGTLLSGCRLTTFLNTVLNYIYVNLSIEGDDLIATHNGDDILAVVSSYREVQAISRGAERHQIRFQPSKCFLGSVAEFLRIDHHSGAGGQYLTRAISTLVHGPTEMAVPNNLVAQLTAINTRANEAKARGADHAFIAGVVKSQLPYLCKVWQITEDEVEAVFSTHLCFGGLSNEITPKSLSKSIILEEDITANKRPSVLADEGRFFPGAFSYAKSLTSTIIPESYFGKVEHAVSRTVTALSCSRRFRLVVKDNKTPGVTDYIKANRYGLFRSKLTAGKITLARAFNIPIIDIKYQKQEILEILASEQDKMEALRILF</sequence>
<dbReference type="InterPro" id="IPR043502">
    <property type="entry name" value="DNA/RNA_pol_sf"/>
</dbReference>
<evidence type="ECO:0000256" key="6">
    <source>
        <dbReference type="ARBA" id="ARBA00048744"/>
    </source>
</evidence>
<evidence type="ECO:0000313" key="9">
    <source>
        <dbReference type="Proteomes" id="UP000203256"/>
    </source>
</evidence>
<evidence type="ECO:0000256" key="4">
    <source>
        <dbReference type="ARBA" id="ARBA00022695"/>
    </source>
</evidence>
<dbReference type="Proteomes" id="UP000203256">
    <property type="component" value="Segment"/>
</dbReference>
<evidence type="ECO:0000256" key="5">
    <source>
        <dbReference type="ARBA" id="ARBA00022741"/>
    </source>
</evidence>
<dbReference type="InterPro" id="IPR001795">
    <property type="entry name" value="RNA-dir_pol_luteovirus"/>
</dbReference>
<name>A0A0S3Q2D7_9VIRU</name>
<dbReference type="SUPFAM" id="SSF56672">
    <property type="entry name" value="DNA/RNA polymerases"/>
    <property type="match status" value="1"/>
</dbReference>